<proteinExistence type="predicted"/>
<keyword evidence="2" id="KW-1185">Reference proteome</keyword>
<sequence length="109" mass="11133">RAAPGRTSGQADVVSGSPSTDSLLRLLSELVSEYLAEVESGGHVQDMHAADASAGAGMDTRLVIAVAGLCVAEIVGMLNRYASTEARQSRLAQLGALGPLAQLLNGVRS</sequence>
<dbReference type="EMBL" id="CAJNNV010004645">
    <property type="protein sequence ID" value="CAE8591041.1"/>
    <property type="molecule type" value="Genomic_DNA"/>
</dbReference>
<dbReference type="Proteomes" id="UP000654075">
    <property type="component" value="Unassembled WGS sequence"/>
</dbReference>
<comment type="caution">
    <text evidence="1">The sequence shown here is derived from an EMBL/GenBank/DDBJ whole genome shotgun (WGS) entry which is preliminary data.</text>
</comment>
<reference evidence="1" key="1">
    <citation type="submission" date="2021-02" db="EMBL/GenBank/DDBJ databases">
        <authorList>
            <person name="Dougan E. K."/>
            <person name="Rhodes N."/>
            <person name="Thang M."/>
            <person name="Chan C."/>
        </authorList>
    </citation>
    <scope>NUCLEOTIDE SEQUENCE</scope>
</reference>
<evidence type="ECO:0000313" key="2">
    <source>
        <dbReference type="Proteomes" id="UP000654075"/>
    </source>
</evidence>
<dbReference type="OrthoDB" id="421455at2759"/>
<dbReference type="AlphaFoldDB" id="A0A813DXF2"/>
<evidence type="ECO:0000313" key="1">
    <source>
        <dbReference type="EMBL" id="CAE8591041.1"/>
    </source>
</evidence>
<name>A0A813DXF2_POLGL</name>
<feature type="non-terminal residue" evidence="1">
    <location>
        <position position="109"/>
    </location>
</feature>
<protein>
    <submittedName>
        <fullName evidence="1">Uncharacterized protein</fullName>
    </submittedName>
</protein>
<gene>
    <name evidence="1" type="ORF">PGLA1383_LOCUS9735</name>
</gene>
<accession>A0A813DXF2</accession>
<organism evidence="1 2">
    <name type="scientific">Polarella glacialis</name>
    <name type="common">Dinoflagellate</name>
    <dbReference type="NCBI Taxonomy" id="89957"/>
    <lineage>
        <taxon>Eukaryota</taxon>
        <taxon>Sar</taxon>
        <taxon>Alveolata</taxon>
        <taxon>Dinophyceae</taxon>
        <taxon>Suessiales</taxon>
        <taxon>Suessiaceae</taxon>
        <taxon>Polarella</taxon>
    </lineage>
</organism>
<feature type="non-terminal residue" evidence="1">
    <location>
        <position position="1"/>
    </location>
</feature>